<evidence type="ECO:0000256" key="6">
    <source>
        <dbReference type="PROSITE-ProRule" id="PRU00089"/>
    </source>
</evidence>
<dbReference type="GO" id="GO:0000981">
    <property type="term" value="F:DNA-binding transcription factor activity, RNA polymerase II-specific"/>
    <property type="evidence" value="ECO:0007669"/>
    <property type="project" value="TreeGrafter"/>
</dbReference>
<comment type="caution">
    <text evidence="9">The sequence shown here is derived from an EMBL/GenBank/DDBJ whole genome shotgun (WGS) entry which is preliminary data.</text>
</comment>
<dbReference type="Gene3D" id="1.10.10.10">
    <property type="entry name" value="Winged helix-like DNA-binding domain superfamily/Winged helix DNA-binding domain"/>
    <property type="match status" value="1"/>
</dbReference>
<dbReference type="PROSITE" id="PS00658">
    <property type="entry name" value="FORK_HEAD_2"/>
    <property type="match status" value="1"/>
</dbReference>
<evidence type="ECO:0000256" key="4">
    <source>
        <dbReference type="ARBA" id="ARBA00023163"/>
    </source>
</evidence>
<dbReference type="InterPro" id="IPR001766">
    <property type="entry name" value="Fork_head_dom"/>
</dbReference>
<feature type="domain" description="Fork-head" evidence="8">
    <location>
        <begin position="99"/>
        <end position="198"/>
    </location>
</feature>
<evidence type="ECO:0000256" key="5">
    <source>
        <dbReference type="ARBA" id="ARBA00023242"/>
    </source>
</evidence>
<feature type="DNA-binding region" description="Fork-head" evidence="6">
    <location>
        <begin position="99"/>
        <end position="198"/>
    </location>
</feature>
<keyword evidence="10" id="KW-1185">Reference proteome</keyword>
<feature type="region of interest" description="Disordered" evidence="7">
    <location>
        <begin position="191"/>
        <end position="253"/>
    </location>
</feature>
<name>A0A2K1QFL4_9PEZI</name>
<keyword evidence="2" id="KW-0805">Transcription regulation</keyword>
<organism evidence="9 10">
    <name type="scientific">Sphaceloma murrayae</name>
    <dbReference type="NCBI Taxonomy" id="2082308"/>
    <lineage>
        <taxon>Eukaryota</taxon>
        <taxon>Fungi</taxon>
        <taxon>Dikarya</taxon>
        <taxon>Ascomycota</taxon>
        <taxon>Pezizomycotina</taxon>
        <taxon>Dothideomycetes</taxon>
        <taxon>Dothideomycetidae</taxon>
        <taxon>Myriangiales</taxon>
        <taxon>Elsinoaceae</taxon>
        <taxon>Sphaceloma</taxon>
    </lineage>
</organism>
<keyword evidence="4" id="KW-0804">Transcription</keyword>
<dbReference type="PANTHER" id="PTHR45881">
    <property type="entry name" value="CHECKPOINT SUPPRESSOR 1-LIKE, ISOFORM A-RELATED"/>
    <property type="match status" value="1"/>
</dbReference>
<dbReference type="OrthoDB" id="5954824at2759"/>
<evidence type="ECO:0000256" key="1">
    <source>
        <dbReference type="ARBA" id="ARBA00004123"/>
    </source>
</evidence>
<evidence type="ECO:0000256" key="7">
    <source>
        <dbReference type="SAM" id="MobiDB-lite"/>
    </source>
</evidence>
<accession>A0A2K1QFL4</accession>
<evidence type="ECO:0000256" key="2">
    <source>
        <dbReference type="ARBA" id="ARBA00023015"/>
    </source>
</evidence>
<dbReference type="Proteomes" id="UP000243797">
    <property type="component" value="Unassembled WGS sequence"/>
</dbReference>
<dbReference type="AlphaFoldDB" id="A0A2K1QFL4"/>
<dbReference type="InterPro" id="IPR036388">
    <property type="entry name" value="WH-like_DNA-bd_sf"/>
</dbReference>
<dbReference type="PANTHER" id="PTHR45881:SF5">
    <property type="entry name" value="FORK-HEAD DOMAIN-CONTAINING PROTEIN"/>
    <property type="match status" value="1"/>
</dbReference>
<dbReference type="EMBL" id="NKHZ01000089">
    <property type="protein sequence ID" value="PNS13916.1"/>
    <property type="molecule type" value="Genomic_DNA"/>
</dbReference>
<proteinExistence type="predicted"/>
<keyword evidence="5 6" id="KW-0539">Nucleus</keyword>
<sequence length="384" mass="41816">MAYDRGVAPWLDQCVGGADEAFGSLYNYPPPPFDLGAIYTQPPPFSQSDFSAPSCPPFTSGQHPFHYDDADSRSSTPFSDQPSFVLTKRGDTPFDDLNGSEVAYAHLLYKCLESAPGHKMGLRDIYTWIFNNCERVRESAGRGWQNSVRHNLSMNHGFEKVPSPCGSMSKKGTMWRLTEEALARGMVLSTTQYRKKVKKTNPRRRTQPAAPLRVSAGAKGGLASKRALEKRRLAATTSASQAPTSAPYMWDSSSSMTSGSFTPLSNMSPIDPLLGTPCGSPQAFDYSRSVTPEYAHMSHLGDVKVAPTSDPSFDNDSDLVAAYNHQHHPDSYAHQSAMCDNINVNSAPAIDAVAEIQDFNVIFGNLSDAESHQYGDASQLGAQV</sequence>
<comment type="subcellular location">
    <subcellularLocation>
        <location evidence="1 6">Nucleus</location>
    </subcellularLocation>
</comment>
<feature type="compositionally biased region" description="Low complexity" evidence="7">
    <location>
        <begin position="234"/>
        <end position="253"/>
    </location>
</feature>
<evidence type="ECO:0000313" key="9">
    <source>
        <dbReference type="EMBL" id="PNS13916.1"/>
    </source>
</evidence>
<protein>
    <recommendedName>
        <fullName evidence="8">Fork-head domain-containing protein</fullName>
    </recommendedName>
</protein>
<dbReference type="InParanoid" id="A0A2K1QFL4"/>
<evidence type="ECO:0000313" key="10">
    <source>
        <dbReference type="Proteomes" id="UP000243797"/>
    </source>
</evidence>
<keyword evidence="3 6" id="KW-0238">DNA-binding</keyword>
<dbReference type="STRING" id="2082308.A0A2K1QFL4"/>
<reference evidence="9 10" key="1">
    <citation type="submission" date="2017-06" db="EMBL/GenBank/DDBJ databases">
        <title>Draft genome sequence of a variant of Elsinoe murrayae.</title>
        <authorList>
            <person name="Cheng Q."/>
        </authorList>
    </citation>
    <scope>NUCLEOTIDE SEQUENCE [LARGE SCALE GENOMIC DNA]</scope>
    <source>
        <strain evidence="9 10">CQ-2017a</strain>
    </source>
</reference>
<dbReference type="PROSITE" id="PS50039">
    <property type="entry name" value="FORK_HEAD_3"/>
    <property type="match status" value="1"/>
</dbReference>
<dbReference type="InterPro" id="IPR030456">
    <property type="entry name" value="TF_fork_head_CS_2"/>
</dbReference>
<dbReference type="SMART" id="SM00339">
    <property type="entry name" value="FH"/>
    <property type="match status" value="1"/>
</dbReference>
<evidence type="ECO:0000256" key="3">
    <source>
        <dbReference type="ARBA" id="ARBA00023125"/>
    </source>
</evidence>
<feature type="compositionally biased region" description="Basic residues" evidence="7">
    <location>
        <begin position="193"/>
        <end position="206"/>
    </location>
</feature>
<dbReference type="SUPFAM" id="SSF46785">
    <property type="entry name" value="Winged helix' DNA-binding domain"/>
    <property type="match status" value="1"/>
</dbReference>
<evidence type="ECO:0000259" key="8">
    <source>
        <dbReference type="PROSITE" id="PS50039"/>
    </source>
</evidence>
<gene>
    <name evidence="9" type="ORF">CAC42_1407</name>
</gene>
<dbReference type="Pfam" id="PF00250">
    <property type="entry name" value="Forkhead"/>
    <property type="match status" value="1"/>
</dbReference>
<dbReference type="GO" id="GO:0005634">
    <property type="term" value="C:nucleus"/>
    <property type="evidence" value="ECO:0007669"/>
    <property type="project" value="UniProtKB-SubCell"/>
</dbReference>
<dbReference type="GO" id="GO:0000978">
    <property type="term" value="F:RNA polymerase II cis-regulatory region sequence-specific DNA binding"/>
    <property type="evidence" value="ECO:0007669"/>
    <property type="project" value="TreeGrafter"/>
</dbReference>
<dbReference type="InterPro" id="IPR036390">
    <property type="entry name" value="WH_DNA-bd_sf"/>
</dbReference>